<dbReference type="GO" id="GO:0005840">
    <property type="term" value="C:ribosome"/>
    <property type="evidence" value="ECO:0007669"/>
    <property type="project" value="UniProtKB-KW"/>
</dbReference>
<dbReference type="Gene3D" id="3.40.630.30">
    <property type="match status" value="1"/>
</dbReference>
<dbReference type="RefSeq" id="WP_179821325.1">
    <property type="nucleotide sequence ID" value="NZ_JACCFS010000001.1"/>
</dbReference>
<dbReference type="AlphaFoldDB" id="A0A7Z0EJG8"/>
<feature type="compositionally biased region" description="Gly residues" evidence="3">
    <location>
        <begin position="160"/>
        <end position="169"/>
    </location>
</feature>
<name>A0A7Z0EJG8_9ACTN</name>
<dbReference type="GO" id="GO:0016747">
    <property type="term" value="F:acyltransferase activity, transferring groups other than amino-acyl groups"/>
    <property type="evidence" value="ECO:0007669"/>
    <property type="project" value="InterPro"/>
</dbReference>
<protein>
    <submittedName>
        <fullName evidence="5">Ribosomal protein S18 acetylase RimI-like enzyme</fullName>
    </submittedName>
</protein>
<dbReference type="Pfam" id="PF13673">
    <property type="entry name" value="Acetyltransf_10"/>
    <property type="match status" value="1"/>
</dbReference>
<keyword evidence="5" id="KW-0689">Ribosomal protein</keyword>
<dbReference type="CDD" id="cd04301">
    <property type="entry name" value="NAT_SF"/>
    <property type="match status" value="1"/>
</dbReference>
<dbReference type="InterPro" id="IPR000182">
    <property type="entry name" value="GNAT_dom"/>
</dbReference>
<feature type="region of interest" description="Disordered" evidence="3">
    <location>
        <begin position="157"/>
        <end position="179"/>
    </location>
</feature>
<evidence type="ECO:0000256" key="1">
    <source>
        <dbReference type="ARBA" id="ARBA00022679"/>
    </source>
</evidence>
<keyword evidence="2" id="KW-0012">Acyltransferase</keyword>
<dbReference type="Proteomes" id="UP000572051">
    <property type="component" value="Unassembled WGS sequence"/>
</dbReference>
<dbReference type="InterPro" id="IPR016181">
    <property type="entry name" value="Acyl_CoA_acyltransferase"/>
</dbReference>
<reference evidence="5 6" key="1">
    <citation type="submission" date="2020-07" db="EMBL/GenBank/DDBJ databases">
        <title>Sequencing the genomes of 1000 actinobacteria strains.</title>
        <authorList>
            <person name="Klenk H.-P."/>
        </authorList>
    </citation>
    <scope>NUCLEOTIDE SEQUENCE [LARGE SCALE GENOMIC DNA]</scope>
    <source>
        <strain evidence="5 6">DSM 44442</strain>
    </source>
</reference>
<dbReference type="EMBL" id="JACCFS010000001">
    <property type="protein sequence ID" value="NYJ33218.1"/>
    <property type="molecule type" value="Genomic_DNA"/>
</dbReference>
<keyword evidence="6" id="KW-1185">Reference proteome</keyword>
<comment type="caution">
    <text evidence="5">The sequence shown here is derived from an EMBL/GenBank/DDBJ whole genome shotgun (WGS) entry which is preliminary data.</text>
</comment>
<dbReference type="SUPFAM" id="SSF55729">
    <property type="entry name" value="Acyl-CoA N-acyltransferases (Nat)"/>
    <property type="match status" value="1"/>
</dbReference>
<evidence type="ECO:0000256" key="3">
    <source>
        <dbReference type="SAM" id="MobiDB-lite"/>
    </source>
</evidence>
<proteinExistence type="predicted"/>
<dbReference type="InterPro" id="IPR050832">
    <property type="entry name" value="Bact_Acetyltransf"/>
</dbReference>
<gene>
    <name evidence="5" type="ORF">HNR10_001099</name>
</gene>
<evidence type="ECO:0000313" key="5">
    <source>
        <dbReference type="EMBL" id="NYJ33218.1"/>
    </source>
</evidence>
<dbReference type="PROSITE" id="PS51186">
    <property type="entry name" value="GNAT"/>
    <property type="match status" value="1"/>
</dbReference>
<evidence type="ECO:0000313" key="6">
    <source>
        <dbReference type="Proteomes" id="UP000572051"/>
    </source>
</evidence>
<feature type="compositionally biased region" description="Low complexity" evidence="3">
    <location>
        <begin position="170"/>
        <end position="179"/>
    </location>
</feature>
<feature type="domain" description="N-acetyltransferase" evidence="4">
    <location>
        <begin position="2"/>
        <end position="158"/>
    </location>
</feature>
<keyword evidence="5" id="KW-0687">Ribonucleoprotein</keyword>
<accession>A0A7Z0EJG8</accession>
<organism evidence="5 6">
    <name type="scientific">Nocardiopsis aegyptia</name>
    <dbReference type="NCBI Taxonomy" id="220378"/>
    <lineage>
        <taxon>Bacteria</taxon>
        <taxon>Bacillati</taxon>
        <taxon>Actinomycetota</taxon>
        <taxon>Actinomycetes</taxon>
        <taxon>Streptosporangiales</taxon>
        <taxon>Nocardiopsidaceae</taxon>
        <taxon>Nocardiopsis</taxon>
    </lineage>
</organism>
<sequence length="179" mass="19102">MFDIHQAVPADAGEILTLQRAAFVDEAQAYGDPFILPLTEGLSRVEKLLAQEDALLLKAVEGHRIVGVGRASVTGTTGVVGRLAVAPDQRRRGIARALLVRLEEELLRRRPDLAALTLFTGAQSADNQRLYRAQGYTETHRERLADHLVMVHMRKELDGSGAGGTGPGTSGAAAGSAQV</sequence>
<evidence type="ECO:0000259" key="4">
    <source>
        <dbReference type="PROSITE" id="PS51186"/>
    </source>
</evidence>
<dbReference type="PANTHER" id="PTHR43877">
    <property type="entry name" value="AMINOALKYLPHOSPHONATE N-ACETYLTRANSFERASE-RELATED-RELATED"/>
    <property type="match status" value="1"/>
</dbReference>
<keyword evidence="1" id="KW-0808">Transferase</keyword>
<evidence type="ECO:0000256" key="2">
    <source>
        <dbReference type="ARBA" id="ARBA00023315"/>
    </source>
</evidence>